<evidence type="ECO:0000313" key="2">
    <source>
        <dbReference type="EMBL" id="OEV37365.1"/>
    </source>
</evidence>
<keyword evidence="3" id="KW-1185">Reference proteome</keyword>
<reference evidence="2 3" key="2">
    <citation type="submission" date="2014-07" db="EMBL/GenBank/DDBJ databases">
        <authorList>
            <person name="Zhang J.E."/>
            <person name="Yang H."/>
            <person name="Guo J."/>
            <person name="Deng Z."/>
            <person name="Luo H."/>
            <person name="Luo M."/>
            <person name="Zhao B."/>
        </authorList>
    </citation>
    <scope>NUCLEOTIDE SEQUENCE [LARGE SCALE GENOMIC DNA]</scope>
    <source>
        <strain evidence="2">ATCC 10762</strain>
        <strain evidence="3">ATCC 10762 / DSM 40127 / CCM 3239 / JCM 4008 / LMG 5968 / NBRC 12843 / NCIMB 8234 / A-377</strain>
    </source>
</reference>
<dbReference type="Gene3D" id="2.60.20.10">
    <property type="entry name" value="Crystallins"/>
    <property type="match status" value="1"/>
</dbReference>
<reference evidence="3" key="4">
    <citation type="submission" date="2016-08" db="EMBL/GenBank/DDBJ databases">
        <title>Sequencing, assembly and comparative genomics of S. aureofaciens ATCC 10762.</title>
        <authorList>
            <person name="Gradnigo J.S."/>
            <person name="Johnson N."/>
            <person name="Somerville G.A."/>
        </authorList>
    </citation>
    <scope>NUCLEOTIDE SEQUENCE [LARGE SCALE GENOMIC DNA]</scope>
    <source>
        <strain evidence="3">ATCC 10762 / DSM 40127 / CCM 3239 / JCM 4008 / LMG 5968 / NBRC 12843 / NCIMB 8234 / A-377</strain>
    </source>
</reference>
<accession>A0A8H9LXD8</accession>
<reference evidence="2" key="3">
    <citation type="submission" date="2016-08" db="EMBL/GenBank/DDBJ databases">
        <title>Sequencing, Assembly and Comparative Genomics of S. aureofaciens ATCC 10762.</title>
        <authorList>
            <person name="Gradnigo J.S."/>
            <person name="Johnson N."/>
            <person name="Somerville G.A."/>
        </authorList>
    </citation>
    <scope>NUCLEOTIDE SEQUENCE [LARGE SCALE GENOMIC DNA]</scope>
    <source>
        <strain evidence="2">ATCC 10762</strain>
    </source>
</reference>
<dbReference type="Pfam" id="PF03995">
    <property type="entry name" value="Inhibitor_I36"/>
    <property type="match status" value="1"/>
</dbReference>
<dbReference type="GeneID" id="97489292"/>
<dbReference type="SUPFAM" id="SSF49695">
    <property type="entry name" value="gamma-Crystallin-like"/>
    <property type="match status" value="1"/>
</dbReference>
<gene>
    <name evidence="1" type="ORF">GCM10010502_63610</name>
    <name evidence="2" type="ORF">HS99_0006180</name>
</gene>
<accession>A0A1E7N9J2</accession>
<sequence length="102" mass="11435">MGVHIEQGAGKEACRPECLGLYDNYGFNTRDMGKVLSTDEDIPDLRDYDFNDAASSFYNNTERVVTVYKDVKYGGESLEIQPREAEDVPAGWNDTISSVRFA</sequence>
<dbReference type="EMBL" id="BMUB01000024">
    <property type="protein sequence ID" value="GGV00413.1"/>
    <property type="molecule type" value="Genomic_DNA"/>
</dbReference>
<dbReference type="Proteomes" id="UP000610124">
    <property type="component" value="Unassembled WGS sequence"/>
</dbReference>
<comment type="caution">
    <text evidence="2">The sequence shown here is derived from an EMBL/GenBank/DDBJ whole genome shotgun (WGS) entry which is preliminary data.</text>
</comment>
<dbReference type="KEGG" id="kau:B6264_29655"/>
<reference evidence="1" key="5">
    <citation type="submission" date="2020-09" db="EMBL/GenBank/DDBJ databases">
        <authorList>
            <person name="Sun Q."/>
            <person name="Ohkuma M."/>
        </authorList>
    </citation>
    <scope>NUCLEOTIDE SEQUENCE</scope>
    <source>
        <strain evidence="1">JCM 4434</strain>
    </source>
</reference>
<dbReference type="OrthoDB" id="3520230at2"/>
<name>A0A1E7N9J2_KITAU</name>
<dbReference type="EMBL" id="JPRF03000021">
    <property type="protein sequence ID" value="OEV37365.1"/>
    <property type="molecule type" value="Genomic_DNA"/>
</dbReference>
<reference evidence="1" key="1">
    <citation type="journal article" date="2014" name="Int. J. Syst. Evol. Microbiol.">
        <title>Complete genome sequence of Corynebacterium casei LMG S-19264T (=DSM 44701T), isolated from a smear-ripened cheese.</title>
        <authorList>
            <consortium name="US DOE Joint Genome Institute (JGI-PGF)"/>
            <person name="Walter F."/>
            <person name="Albersmeier A."/>
            <person name="Kalinowski J."/>
            <person name="Ruckert C."/>
        </authorList>
    </citation>
    <scope>NUCLEOTIDE SEQUENCE</scope>
    <source>
        <strain evidence="1">JCM 4434</strain>
    </source>
</reference>
<dbReference type="RefSeq" id="WP_030556427.1">
    <property type="nucleotide sequence ID" value="NZ_BMUB01000024.1"/>
</dbReference>
<evidence type="ECO:0000313" key="1">
    <source>
        <dbReference type="EMBL" id="GGV00413.1"/>
    </source>
</evidence>
<protein>
    <recommendedName>
        <fullName evidence="4">Beta/gamma crystallin 'Greek key' domain-containing protein</fullName>
    </recommendedName>
</protein>
<dbReference type="AlphaFoldDB" id="A0A1E7N9J2"/>
<evidence type="ECO:0000313" key="3">
    <source>
        <dbReference type="Proteomes" id="UP000037395"/>
    </source>
</evidence>
<dbReference type="Proteomes" id="UP000037395">
    <property type="component" value="Unassembled WGS sequence"/>
</dbReference>
<dbReference type="InterPro" id="IPR011024">
    <property type="entry name" value="G_crystallin-like"/>
</dbReference>
<evidence type="ECO:0008006" key="4">
    <source>
        <dbReference type="Google" id="ProtNLM"/>
    </source>
</evidence>
<proteinExistence type="predicted"/>
<organism evidence="2 3">
    <name type="scientific">Kitasatospora aureofaciens</name>
    <name type="common">Streptomyces aureofaciens</name>
    <dbReference type="NCBI Taxonomy" id="1894"/>
    <lineage>
        <taxon>Bacteria</taxon>
        <taxon>Bacillati</taxon>
        <taxon>Actinomycetota</taxon>
        <taxon>Actinomycetes</taxon>
        <taxon>Kitasatosporales</taxon>
        <taxon>Streptomycetaceae</taxon>
        <taxon>Kitasatospora</taxon>
    </lineage>
</organism>